<comment type="caution">
    <text evidence="4">The sequence shown here is derived from an EMBL/GenBank/DDBJ whole genome shotgun (WGS) entry which is preliminary data.</text>
</comment>
<dbReference type="RefSeq" id="WP_378288954.1">
    <property type="nucleotide sequence ID" value="NZ_JBHULE010000002.1"/>
</dbReference>
<organism evidence="4 5">
    <name type="scientific">Aquimarina rubra</name>
    <dbReference type="NCBI Taxonomy" id="1920033"/>
    <lineage>
        <taxon>Bacteria</taxon>
        <taxon>Pseudomonadati</taxon>
        <taxon>Bacteroidota</taxon>
        <taxon>Flavobacteriia</taxon>
        <taxon>Flavobacteriales</taxon>
        <taxon>Flavobacteriaceae</taxon>
        <taxon>Aquimarina</taxon>
    </lineage>
</organism>
<dbReference type="InterPro" id="IPR026444">
    <property type="entry name" value="Secre_tail"/>
</dbReference>
<reference evidence="5" key="1">
    <citation type="journal article" date="2019" name="Int. J. Syst. Evol. Microbiol.">
        <title>The Global Catalogue of Microorganisms (GCM) 10K type strain sequencing project: providing services to taxonomists for standard genome sequencing and annotation.</title>
        <authorList>
            <consortium name="The Broad Institute Genomics Platform"/>
            <consortium name="The Broad Institute Genome Sequencing Center for Infectious Disease"/>
            <person name="Wu L."/>
            <person name="Ma J."/>
        </authorList>
    </citation>
    <scope>NUCLEOTIDE SEQUENCE [LARGE SCALE GENOMIC DNA]</scope>
    <source>
        <strain evidence="5">KCTC 52274</strain>
    </source>
</reference>
<keyword evidence="1 2" id="KW-0732">Signal</keyword>
<dbReference type="Gene3D" id="2.60.120.200">
    <property type="match status" value="1"/>
</dbReference>
<gene>
    <name evidence="4" type="ORF">ACFSR1_01545</name>
</gene>
<sequence length="365" mass="40859">MKSFNLFVCLLITLATQAQVTLNADGTGNTYELITSVLASGYNPIESPGEVDGSCDNHSSFGRHISEVFNSELNDHVFKFSIHVSEDNDRCKNFDRQRNEIKSYNQSPDNLKGTIGETVLYKWKFKLDAGFQASSKFTHLHQLKSVGADAAEESQPLITLTARKGNPDKLELRYAPTTSQSTLTSVNLSLLKGNWVEVSETVTYGETNNATYTIIITNMNTGVEILNYSSSELRMWKTNADFIRPKWGIYRSLVNASDLRDEEVLFANFSITENPQLSVPSVSKDDLFTVFPNPTKGIVNFNFRENIKSYNVSILDSSGKIIREISEIGDNNKIDIKNLSDGTYFIKLTDSITNTYTVKQMVKAN</sequence>
<evidence type="ECO:0000259" key="3">
    <source>
        <dbReference type="Pfam" id="PF18962"/>
    </source>
</evidence>
<feature type="domain" description="Secretion system C-terminal sorting" evidence="3">
    <location>
        <begin position="290"/>
        <end position="360"/>
    </location>
</feature>
<evidence type="ECO:0000313" key="4">
    <source>
        <dbReference type="EMBL" id="MFD2561332.1"/>
    </source>
</evidence>
<feature type="chain" id="PRO_5047030803" evidence="2">
    <location>
        <begin position="19"/>
        <end position="365"/>
    </location>
</feature>
<dbReference type="Proteomes" id="UP001597319">
    <property type="component" value="Unassembled WGS sequence"/>
</dbReference>
<protein>
    <submittedName>
        <fullName evidence="4">T9SS type A sorting domain-containing protein</fullName>
    </submittedName>
</protein>
<proteinExistence type="predicted"/>
<evidence type="ECO:0000256" key="2">
    <source>
        <dbReference type="SAM" id="SignalP"/>
    </source>
</evidence>
<name>A0ABW5LA94_9FLAO</name>
<keyword evidence="5" id="KW-1185">Reference proteome</keyword>
<dbReference type="EMBL" id="JBHULE010000002">
    <property type="protein sequence ID" value="MFD2561332.1"/>
    <property type="molecule type" value="Genomic_DNA"/>
</dbReference>
<dbReference type="NCBIfam" id="TIGR04183">
    <property type="entry name" value="Por_Secre_tail"/>
    <property type="match status" value="1"/>
</dbReference>
<feature type="signal peptide" evidence="2">
    <location>
        <begin position="1"/>
        <end position="18"/>
    </location>
</feature>
<evidence type="ECO:0000313" key="5">
    <source>
        <dbReference type="Proteomes" id="UP001597319"/>
    </source>
</evidence>
<accession>A0ABW5LA94</accession>
<dbReference type="Pfam" id="PF18962">
    <property type="entry name" value="Por_Secre_tail"/>
    <property type="match status" value="1"/>
</dbReference>
<evidence type="ECO:0000256" key="1">
    <source>
        <dbReference type="ARBA" id="ARBA00022729"/>
    </source>
</evidence>